<dbReference type="AlphaFoldDB" id="A0A2U2BB53"/>
<comment type="caution">
    <text evidence="2">The sequence shown here is derived from an EMBL/GenBank/DDBJ whole genome shotgun (WGS) entry which is preliminary data.</text>
</comment>
<feature type="chain" id="PRO_5015700956" description="DUF3857 domain-containing protein" evidence="1">
    <location>
        <begin position="22"/>
        <end position="626"/>
    </location>
</feature>
<reference evidence="2 3" key="1">
    <citation type="submission" date="2018-05" db="EMBL/GenBank/DDBJ databases">
        <title>Marinilabilia rubrum sp. nov., isolated from saltern sediment.</title>
        <authorList>
            <person name="Zhang R."/>
        </authorList>
    </citation>
    <scope>NUCLEOTIDE SEQUENCE [LARGE SCALE GENOMIC DNA]</scope>
    <source>
        <strain evidence="2 3">WTE16</strain>
    </source>
</reference>
<dbReference type="Gene3D" id="3.10.620.30">
    <property type="match status" value="1"/>
</dbReference>
<evidence type="ECO:0000313" key="3">
    <source>
        <dbReference type="Proteomes" id="UP000244956"/>
    </source>
</evidence>
<gene>
    <name evidence="2" type="ORF">DDZ16_04945</name>
</gene>
<evidence type="ECO:0000313" key="2">
    <source>
        <dbReference type="EMBL" id="PWE00291.1"/>
    </source>
</evidence>
<proteinExistence type="predicted"/>
<name>A0A2U2BB53_9BACT</name>
<dbReference type="RefSeq" id="WP_109263331.1">
    <property type="nucleotide sequence ID" value="NZ_QEWP01000003.1"/>
</dbReference>
<evidence type="ECO:0000256" key="1">
    <source>
        <dbReference type="SAM" id="SignalP"/>
    </source>
</evidence>
<sequence length="626" mass="71819">MSKHFLITLTLLSALAVSLFAAKDPIRFGNVSKEELKQDVCPIDSSAEAMVLCNYGEFRGDDFSFVQTRRLKILKKDGTNRGNIFVYGADNANVRGFTFNLVDGKVEKTRLKNKSVFRERVTSHRYRYRIAMPNVKKGSVVDVEIRYNGLPSNFYFQEDIPVMHSELMIYPSQYVDFRQNFVGFEPLETSEPNHFVAKNMPAFKEEPYITSRENYITKMELDLLKISFPGHYESFTTDWKALRKRLMEAEYFGQILRRSNGYLSDLEEKISKELGEDAPDLEKTKAAYEAIKKVKWNGDISLTPNHNMLGSVFKDGTGNSAEINFMLLHLLERLDIKASPVVMSTRSHGILNPFFPSLDKLNYVIVCANIDGKNHLMDPSDELMPFGMLPNRCINGKGRLVNEEKTISVNLNPGGKEKSVVVYNLKMTPEGHLKGTRGFQGTEYAAYKFRKRFRRHNNEDDIKKSLKEDYPNLEVDSMDISNLKETDKSLKANYEINLKNQVTVMDTLGFLNPFCLEKIADNPFKVKDRKYPVDFAYKRSKSVVVRIQLPENASISEIPQPQKIILPGNSAAATILYQGAGNILTVQYQMQINKTMFLPEEYPYLQKFYDEIIKKQEEPVVLTFNY</sequence>
<dbReference type="OrthoDB" id="98874at2"/>
<keyword evidence="3" id="KW-1185">Reference proteome</keyword>
<organism evidence="2 3">
    <name type="scientific">Marinilabilia rubra</name>
    <dbReference type="NCBI Taxonomy" id="2162893"/>
    <lineage>
        <taxon>Bacteria</taxon>
        <taxon>Pseudomonadati</taxon>
        <taxon>Bacteroidota</taxon>
        <taxon>Bacteroidia</taxon>
        <taxon>Marinilabiliales</taxon>
        <taxon>Marinilabiliaceae</taxon>
        <taxon>Marinilabilia</taxon>
    </lineage>
</organism>
<evidence type="ECO:0008006" key="4">
    <source>
        <dbReference type="Google" id="ProtNLM"/>
    </source>
</evidence>
<keyword evidence="1" id="KW-0732">Signal</keyword>
<dbReference type="EMBL" id="QEWP01000003">
    <property type="protein sequence ID" value="PWE00291.1"/>
    <property type="molecule type" value="Genomic_DNA"/>
</dbReference>
<dbReference type="Gene3D" id="2.60.40.3140">
    <property type="match status" value="1"/>
</dbReference>
<protein>
    <recommendedName>
        <fullName evidence="4">DUF3857 domain-containing protein</fullName>
    </recommendedName>
</protein>
<feature type="signal peptide" evidence="1">
    <location>
        <begin position="1"/>
        <end position="21"/>
    </location>
</feature>
<dbReference type="Proteomes" id="UP000244956">
    <property type="component" value="Unassembled WGS sequence"/>
</dbReference>
<accession>A0A2U2BB53</accession>
<dbReference type="Gene3D" id="2.60.120.1130">
    <property type="match status" value="1"/>
</dbReference>